<reference evidence="1 2" key="1">
    <citation type="journal article" date="2019" name="Commun. Biol.">
        <title>The bagworm genome reveals a unique fibroin gene that provides high tensile strength.</title>
        <authorList>
            <person name="Kono N."/>
            <person name="Nakamura H."/>
            <person name="Ohtoshi R."/>
            <person name="Tomita M."/>
            <person name="Numata K."/>
            <person name="Arakawa K."/>
        </authorList>
    </citation>
    <scope>NUCLEOTIDE SEQUENCE [LARGE SCALE GENOMIC DNA]</scope>
</reference>
<name>A0A4C1XQC6_EUMVA</name>
<dbReference type="EMBL" id="BGZK01000946">
    <property type="protein sequence ID" value="GBP66061.1"/>
    <property type="molecule type" value="Genomic_DNA"/>
</dbReference>
<sequence length="98" mass="11434">MKLSKNWTNRSRSLSVMLISHDSHLETLPAHRHHLVVPIRIEAAHDSLRRADPAWIICRKVTYQLHVHTLPAYRYACSSSGFLSPFAREDKTKRKIMF</sequence>
<evidence type="ECO:0000313" key="1">
    <source>
        <dbReference type="EMBL" id="GBP66061.1"/>
    </source>
</evidence>
<keyword evidence="2" id="KW-1185">Reference proteome</keyword>
<evidence type="ECO:0000313" key="2">
    <source>
        <dbReference type="Proteomes" id="UP000299102"/>
    </source>
</evidence>
<comment type="caution">
    <text evidence="1">The sequence shown here is derived from an EMBL/GenBank/DDBJ whole genome shotgun (WGS) entry which is preliminary data.</text>
</comment>
<dbReference type="AlphaFoldDB" id="A0A4C1XQC6"/>
<proteinExistence type="predicted"/>
<dbReference type="Proteomes" id="UP000299102">
    <property type="component" value="Unassembled WGS sequence"/>
</dbReference>
<gene>
    <name evidence="1" type="ORF">EVAR_37709_1</name>
</gene>
<protein>
    <submittedName>
        <fullName evidence="1">Uncharacterized protein</fullName>
    </submittedName>
</protein>
<organism evidence="1 2">
    <name type="scientific">Eumeta variegata</name>
    <name type="common">Bagworm moth</name>
    <name type="synonym">Eumeta japonica</name>
    <dbReference type="NCBI Taxonomy" id="151549"/>
    <lineage>
        <taxon>Eukaryota</taxon>
        <taxon>Metazoa</taxon>
        <taxon>Ecdysozoa</taxon>
        <taxon>Arthropoda</taxon>
        <taxon>Hexapoda</taxon>
        <taxon>Insecta</taxon>
        <taxon>Pterygota</taxon>
        <taxon>Neoptera</taxon>
        <taxon>Endopterygota</taxon>
        <taxon>Lepidoptera</taxon>
        <taxon>Glossata</taxon>
        <taxon>Ditrysia</taxon>
        <taxon>Tineoidea</taxon>
        <taxon>Psychidae</taxon>
        <taxon>Oiketicinae</taxon>
        <taxon>Eumeta</taxon>
    </lineage>
</organism>
<accession>A0A4C1XQC6</accession>